<feature type="binding site" evidence="8">
    <location>
        <position position="462"/>
    </location>
    <ligand>
        <name>Mn(2+)</name>
        <dbReference type="ChEBI" id="CHEBI:29035"/>
        <label>1</label>
    </ligand>
</feature>
<dbReference type="EC" id="5.4.2.12" evidence="8 9"/>
<dbReference type="Pfam" id="PF06415">
    <property type="entry name" value="iPGM_N"/>
    <property type="match status" value="1"/>
</dbReference>
<reference evidence="13" key="1">
    <citation type="journal article" date="2019" name="Int. J. Syst. Evol. Microbiol.">
        <title>The Global Catalogue of Microorganisms (GCM) 10K type strain sequencing project: providing services to taxonomists for standard genome sequencing and annotation.</title>
        <authorList>
            <consortium name="The Broad Institute Genomics Platform"/>
            <consortium name="The Broad Institute Genome Sequencing Center for Infectious Disease"/>
            <person name="Wu L."/>
            <person name="Ma J."/>
        </authorList>
    </citation>
    <scope>NUCLEOTIDE SEQUENCE [LARGE SCALE GENOMIC DNA]</scope>
    <source>
        <strain evidence="13">CGMCC 1.12295</strain>
    </source>
</reference>
<feature type="binding site" evidence="8">
    <location>
        <position position="403"/>
    </location>
    <ligand>
        <name>Mn(2+)</name>
        <dbReference type="ChEBI" id="CHEBI:29035"/>
        <label>1</label>
    </ligand>
</feature>
<feature type="binding site" evidence="8">
    <location>
        <begin position="153"/>
        <end position="154"/>
    </location>
    <ligand>
        <name>substrate</name>
    </ligand>
</feature>
<feature type="binding site" evidence="8">
    <location>
        <position position="185"/>
    </location>
    <ligand>
        <name>substrate</name>
    </ligand>
</feature>
<evidence type="ECO:0000256" key="9">
    <source>
        <dbReference type="NCBIfam" id="TIGR01307"/>
    </source>
</evidence>
<feature type="binding site" evidence="8">
    <location>
        <begin position="261"/>
        <end position="264"/>
    </location>
    <ligand>
        <name>substrate</name>
    </ligand>
</feature>
<comment type="caution">
    <text evidence="12">The sequence shown here is derived from an EMBL/GenBank/DDBJ whole genome shotgun (WGS) entry which is preliminary data.</text>
</comment>
<dbReference type="Proteomes" id="UP001597301">
    <property type="component" value="Unassembled WGS sequence"/>
</dbReference>
<feature type="binding site" evidence="8">
    <location>
        <position position="407"/>
    </location>
    <ligand>
        <name>Mn(2+)</name>
        <dbReference type="ChEBI" id="CHEBI:29035"/>
        <label>1</label>
    </ligand>
</feature>
<comment type="pathway">
    <text evidence="2 8">Carbohydrate degradation; glycolysis; pyruvate from D-glyceraldehyde 3-phosphate: step 3/5.</text>
</comment>
<evidence type="ECO:0000256" key="8">
    <source>
        <dbReference type="HAMAP-Rule" id="MF_01038"/>
    </source>
</evidence>
<keyword evidence="13" id="KW-1185">Reference proteome</keyword>
<evidence type="ECO:0000256" key="1">
    <source>
        <dbReference type="ARBA" id="ARBA00000370"/>
    </source>
</evidence>
<name>A0ABW4KMH0_9BACI</name>
<dbReference type="InterPro" id="IPR011258">
    <property type="entry name" value="BPG-indep_PGM_N"/>
</dbReference>
<evidence type="ECO:0000256" key="3">
    <source>
        <dbReference type="ARBA" id="ARBA00008819"/>
    </source>
</evidence>
<comment type="catalytic activity">
    <reaction evidence="1 8">
        <text>(2R)-2-phosphoglycerate = (2R)-3-phosphoglycerate</text>
        <dbReference type="Rhea" id="RHEA:15901"/>
        <dbReference type="ChEBI" id="CHEBI:58272"/>
        <dbReference type="ChEBI" id="CHEBI:58289"/>
        <dbReference type="EC" id="5.4.2.12"/>
    </reaction>
</comment>
<dbReference type="SUPFAM" id="SSF53649">
    <property type="entry name" value="Alkaline phosphatase-like"/>
    <property type="match status" value="1"/>
</dbReference>
<dbReference type="RefSeq" id="WP_380775999.1">
    <property type="nucleotide sequence ID" value="NZ_JBHUEO010000113.1"/>
</dbReference>
<evidence type="ECO:0000256" key="2">
    <source>
        <dbReference type="ARBA" id="ARBA00004798"/>
    </source>
</evidence>
<dbReference type="Gene3D" id="3.40.720.10">
    <property type="entry name" value="Alkaline Phosphatase, subunit A"/>
    <property type="match status" value="1"/>
</dbReference>
<dbReference type="GO" id="GO:0004619">
    <property type="term" value="F:phosphoglycerate mutase activity"/>
    <property type="evidence" value="ECO:0007669"/>
    <property type="project" value="UniProtKB-EC"/>
</dbReference>
<dbReference type="PANTHER" id="PTHR31637">
    <property type="entry name" value="2,3-BISPHOSPHOGLYCERATE-INDEPENDENT PHOSPHOGLYCERATE MUTASE"/>
    <property type="match status" value="1"/>
</dbReference>
<evidence type="ECO:0000259" key="11">
    <source>
        <dbReference type="Pfam" id="PF06415"/>
    </source>
</evidence>
<dbReference type="InterPro" id="IPR017850">
    <property type="entry name" value="Alkaline_phosphatase_core_sf"/>
</dbReference>
<feature type="active site" description="Phosphoserine intermediate" evidence="8">
    <location>
        <position position="62"/>
    </location>
</feature>
<keyword evidence="8" id="KW-0749">Sporulation</keyword>
<keyword evidence="7 8" id="KW-0413">Isomerase</keyword>
<sequence length="511" mass="56689">MSKSPTALIILDGFALRDEQKGNAVAQAVKPNFDRFWDTYPHTQLTACGEAVGLPEGQMGNSEVGHLNIGAGRIVYQSLTRVNLAIRNGDFEKNETFLDAIRHVKENKTKLHVMGLLSDGGVHSHINHMFALLKLAAEQDVEEVYIHAILDGRDVGPKTAGKYIREAQQKIREYGIGKFATISGRFYSMDRDKRWDRVEKAYRAMAFGEGPLYSDPMEMVEDSYAHGIFDEFMLPSVITDEDGKPNAVIESGDAVIFYNFRPDRAIQISNVFTNVEFHGFDRGENRPKNLHFVCMTHFSETVDGYVAFKTVNLDQTLGEVISKAGLTQLRIAETEKYPHVTFFMSGGKEDEFPGEERILIDSPKVATYDLKPEMSAYEVTDALCEQIEKDRFDAIILNYANPDMVGHSGMLEPTIQAIETVDECLGRVVDLILDKGGTAIITADHGNSDEVVTLDGAPMTAHTTNPVPVIVTKQGIHLREGGILADLAPTMLDLLQVEKPDEMTGSSLIKK</sequence>
<gene>
    <name evidence="8 12" type="primary">gpmI</name>
    <name evidence="12" type="ORF">ACFSCZ_18085</name>
</gene>
<evidence type="ECO:0000256" key="7">
    <source>
        <dbReference type="ARBA" id="ARBA00023235"/>
    </source>
</evidence>
<keyword evidence="5 8" id="KW-0324">Glycolysis</keyword>
<dbReference type="Gene3D" id="3.40.1450.10">
    <property type="entry name" value="BPG-independent phosphoglycerate mutase, domain B"/>
    <property type="match status" value="1"/>
</dbReference>
<dbReference type="PANTHER" id="PTHR31637:SF0">
    <property type="entry name" value="2,3-BISPHOSPHOGLYCERATE-INDEPENDENT PHOSPHOGLYCERATE MUTASE"/>
    <property type="match status" value="1"/>
</dbReference>
<evidence type="ECO:0000259" key="10">
    <source>
        <dbReference type="Pfam" id="PF01676"/>
    </source>
</evidence>
<comment type="cofactor">
    <cofactor evidence="8">
        <name>Mn(2+)</name>
        <dbReference type="ChEBI" id="CHEBI:29035"/>
    </cofactor>
    <text evidence="8">Binds 2 manganese ions per subunit.</text>
</comment>
<evidence type="ECO:0000313" key="12">
    <source>
        <dbReference type="EMBL" id="MFD1708586.1"/>
    </source>
</evidence>
<feature type="binding site" evidence="8">
    <location>
        <position position="123"/>
    </location>
    <ligand>
        <name>substrate</name>
    </ligand>
</feature>
<feature type="binding site" evidence="8">
    <location>
        <position position="336"/>
    </location>
    <ligand>
        <name>substrate</name>
    </ligand>
</feature>
<evidence type="ECO:0000313" key="13">
    <source>
        <dbReference type="Proteomes" id="UP001597301"/>
    </source>
</evidence>
<feature type="binding site" evidence="8">
    <location>
        <position position="12"/>
    </location>
    <ligand>
        <name>Mn(2+)</name>
        <dbReference type="ChEBI" id="CHEBI:29035"/>
        <label>2</label>
    </ligand>
</feature>
<proteinExistence type="inferred from homology"/>
<evidence type="ECO:0000256" key="5">
    <source>
        <dbReference type="ARBA" id="ARBA00023152"/>
    </source>
</evidence>
<dbReference type="InterPro" id="IPR006124">
    <property type="entry name" value="Metalloenzyme"/>
</dbReference>
<dbReference type="PIRSF" id="PIRSF001492">
    <property type="entry name" value="IPGAM"/>
    <property type="match status" value="1"/>
</dbReference>
<dbReference type="InterPro" id="IPR036646">
    <property type="entry name" value="PGAM_B_sf"/>
</dbReference>
<keyword evidence="4 8" id="KW-0479">Metal-binding</keyword>
<dbReference type="HAMAP" id="MF_01038">
    <property type="entry name" value="GpmI"/>
    <property type="match status" value="1"/>
</dbReference>
<accession>A0ABW4KMH0</accession>
<dbReference type="SUPFAM" id="SSF64158">
    <property type="entry name" value="2,3-Bisphosphoglycerate-independent phosphoglycerate mutase, substrate-binding domain"/>
    <property type="match status" value="1"/>
</dbReference>
<feature type="binding site" evidence="8">
    <location>
        <position position="445"/>
    </location>
    <ligand>
        <name>Mn(2+)</name>
        <dbReference type="ChEBI" id="CHEBI:29035"/>
        <label>2</label>
    </ligand>
</feature>
<dbReference type="CDD" id="cd16010">
    <property type="entry name" value="iPGM"/>
    <property type="match status" value="1"/>
</dbReference>
<comment type="subunit">
    <text evidence="8">Monomer.</text>
</comment>
<feature type="binding site" evidence="8">
    <location>
        <position position="191"/>
    </location>
    <ligand>
        <name>substrate</name>
    </ligand>
</feature>
<organism evidence="12 13">
    <name type="scientific">Siminovitchia sediminis</name>
    <dbReference type="NCBI Taxonomy" id="1274353"/>
    <lineage>
        <taxon>Bacteria</taxon>
        <taxon>Bacillati</taxon>
        <taxon>Bacillota</taxon>
        <taxon>Bacilli</taxon>
        <taxon>Bacillales</taxon>
        <taxon>Bacillaceae</taxon>
        <taxon>Siminovitchia</taxon>
    </lineage>
</organism>
<dbReference type="InterPro" id="IPR005995">
    <property type="entry name" value="Pgm_bpd_ind"/>
</dbReference>
<protein>
    <recommendedName>
        <fullName evidence="8 9">2,3-bisphosphoglycerate-independent phosphoglycerate mutase</fullName>
        <shortName evidence="8">BPG-independent PGAM</shortName>
        <shortName evidence="8">Phosphoglyceromutase</shortName>
        <shortName evidence="8">iPGM</shortName>
        <ecNumber evidence="8 9">5.4.2.12</ecNumber>
    </recommendedName>
</protein>
<keyword evidence="6 8" id="KW-0464">Manganese</keyword>
<feature type="binding site" evidence="8">
    <location>
        <position position="62"/>
    </location>
    <ligand>
        <name>Mn(2+)</name>
        <dbReference type="ChEBI" id="CHEBI:29035"/>
        <label>2</label>
    </ligand>
</feature>
<dbReference type="Pfam" id="PF01676">
    <property type="entry name" value="Metalloenzyme"/>
    <property type="match status" value="1"/>
</dbReference>
<feature type="domain" description="Metalloenzyme" evidence="10">
    <location>
        <begin position="5"/>
        <end position="499"/>
    </location>
</feature>
<evidence type="ECO:0000256" key="6">
    <source>
        <dbReference type="ARBA" id="ARBA00023211"/>
    </source>
</evidence>
<feature type="binding site" evidence="8">
    <location>
        <position position="444"/>
    </location>
    <ligand>
        <name>Mn(2+)</name>
        <dbReference type="ChEBI" id="CHEBI:29035"/>
        <label>2</label>
    </ligand>
</feature>
<dbReference type="EMBL" id="JBHUEO010000113">
    <property type="protein sequence ID" value="MFD1708586.1"/>
    <property type="molecule type" value="Genomic_DNA"/>
</dbReference>
<comment type="similarity">
    <text evidence="3 8">Belongs to the BPG-independent phosphoglycerate mutase family.</text>
</comment>
<comment type="function">
    <text evidence="8">Essential for rapid growth and for sporulation. Catalyzes the interconversion of 2-phosphoglycerate and 3-phosphoglycerate.</text>
</comment>
<dbReference type="NCBIfam" id="TIGR01307">
    <property type="entry name" value="pgm_bpd_ind"/>
    <property type="match status" value="1"/>
</dbReference>
<comment type="caution">
    <text evidence="8">Lacks conserved residue(s) required for the propagation of feature annotation.</text>
</comment>
<evidence type="ECO:0000256" key="4">
    <source>
        <dbReference type="ARBA" id="ARBA00022723"/>
    </source>
</evidence>
<feature type="domain" description="BPG-independent PGAM N-terminal" evidence="11">
    <location>
        <begin position="82"/>
        <end position="299"/>
    </location>
</feature>